<dbReference type="Pfam" id="PF00069">
    <property type="entry name" value="Pkinase"/>
    <property type="match status" value="2"/>
</dbReference>
<evidence type="ECO:0000256" key="3">
    <source>
        <dbReference type="ARBA" id="ARBA00022553"/>
    </source>
</evidence>
<comment type="caution">
    <text evidence="13">The sequence shown here is derived from an EMBL/GenBank/DDBJ whole genome shotgun (WGS) entry which is preliminary data.</text>
</comment>
<organism evidence="13 14">
    <name type="scientific">Pararge aegeria aegeria</name>
    <dbReference type="NCBI Taxonomy" id="348720"/>
    <lineage>
        <taxon>Eukaryota</taxon>
        <taxon>Metazoa</taxon>
        <taxon>Ecdysozoa</taxon>
        <taxon>Arthropoda</taxon>
        <taxon>Hexapoda</taxon>
        <taxon>Insecta</taxon>
        <taxon>Pterygota</taxon>
        <taxon>Neoptera</taxon>
        <taxon>Endopterygota</taxon>
        <taxon>Lepidoptera</taxon>
        <taxon>Glossata</taxon>
        <taxon>Ditrysia</taxon>
        <taxon>Papilionoidea</taxon>
        <taxon>Nymphalidae</taxon>
        <taxon>Satyrinae</taxon>
        <taxon>Satyrini</taxon>
        <taxon>Parargina</taxon>
        <taxon>Pararge</taxon>
    </lineage>
</organism>
<dbReference type="SMART" id="SM00220">
    <property type="entry name" value="S_TKc"/>
    <property type="match status" value="2"/>
</dbReference>
<dbReference type="Proteomes" id="UP000838756">
    <property type="component" value="Unassembled WGS sequence"/>
</dbReference>
<dbReference type="GO" id="GO:0050321">
    <property type="term" value="F:tau-protein kinase activity"/>
    <property type="evidence" value="ECO:0007669"/>
    <property type="project" value="TreeGrafter"/>
</dbReference>
<dbReference type="GO" id="GO:0000287">
    <property type="term" value="F:magnesium ion binding"/>
    <property type="evidence" value="ECO:0007669"/>
    <property type="project" value="UniProtKB-ARBA"/>
</dbReference>
<dbReference type="EMBL" id="CAKXAJ010025255">
    <property type="protein sequence ID" value="CAH2237250.1"/>
    <property type="molecule type" value="Genomic_DNA"/>
</dbReference>
<reference evidence="13" key="1">
    <citation type="submission" date="2022-03" db="EMBL/GenBank/DDBJ databases">
        <authorList>
            <person name="Lindestad O."/>
        </authorList>
    </citation>
    <scope>NUCLEOTIDE SEQUENCE</scope>
</reference>
<evidence type="ECO:0000256" key="10">
    <source>
        <dbReference type="ARBA" id="ARBA00022871"/>
    </source>
</evidence>
<evidence type="ECO:0000256" key="9">
    <source>
        <dbReference type="ARBA" id="ARBA00022843"/>
    </source>
</evidence>
<feature type="binding site" evidence="11">
    <location>
        <position position="51"/>
    </location>
    <ligand>
        <name>ATP</name>
        <dbReference type="ChEBI" id="CHEBI:30616"/>
    </ligand>
</feature>
<keyword evidence="8" id="KW-0460">Magnesium</keyword>
<keyword evidence="6" id="KW-0221">Differentiation</keyword>
<dbReference type="GO" id="GO:0000226">
    <property type="term" value="P:microtubule cytoskeleton organization"/>
    <property type="evidence" value="ECO:0007669"/>
    <property type="project" value="TreeGrafter"/>
</dbReference>
<keyword evidence="2" id="KW-0217">Developmental protein</keyword>
<dbReference type="InterPro" id="IPR008271">
    <property type="entry name" value="Ser/Thr_kinase_AS"/>
</dbReference>
<sequence length="725" mass="83339">MTELKTTVSEENTLSAKGYRLAKFVGEGAYAKVYLSEYTGKDDSKITLACKIIETLKAPKDFVIKFLPREIDVLIKLNHPHLIHVHSIFQRKTKYYIFMRYGENGDLLGYILKNGCVSENQSRVWLRQLVLGLQYLHELEIAHRDIKCENVLLTANFNVKLSDFGFSRFCVDEEDQPILSETYCGSMSYAAPEILRGKPYLPKPTDLWSLGVVLFVMLNKSMPFDDTRMRKLYEQQMGKKYRFRSKVAGVISLECKSVVKHLLEPDPGLRHSTTQVLCSDWIAMDSRLTTLNAVEAAALQKAREERRKLSDIHRKPQKRQGDILERDHKESNRLTIEDDLRLTGSEQLTLATRGYKMIKKINEGSYAKVYLAEYRNPNKNDKLSVLACKVIDTSTAPKDFVKKFLPREIDMLIKLNHPHLVHTHSIFQRRCKYFIFMRYMESGDLLDHILQKGAVQEDQARIWTRQLALAIQYMHELEIAHRDIKCENVLLTANQNAKLSDFGFARITVDKKMKDIPSETFCGSLSYTAPEILQGAPYFPKPTDVWSLGIVVYVMLNRAMPFEDKHIKQLYHAQMNKNWKFRTRYLDSLSANCKRLVAQMLEPNSQRRLKIGNIINSEWIAMDSRLLEWTPQEITAYNTAREEKKNKLEVSEPLKDNYLTEASDVKTTCAQVDSSSSWLQPKGPPYRQRLAIKRSSVPVLCRVETDCGVGVNITAISLKGALAAI</sequence>
<dbReference type="PANTHER" id="PTHR24346:SF102">
    <property type="entry name" value="TESTIS-SPECIFIC SERINE_THREONINE-PROTEIN KINASE 1"/>
    <property type="match status" value="1"/>
</dbReference>
<dbReference type="PROSITE" id="PS50011">
    <property type="entry name" value="PROTEIN_KINASE_DOM"/>
    <property type="match status" value="2"/>
</dbReference>
<dbReference type="InterPro" id="IPR011009">
    <property type="entry name" value="Kinase-like_dom_sf"/>
</dbReference>
<evidence type="ECO:0000256" key="8">
    <source>
        <dbReference type="ARBA" id="ARBA00022842"/>
    </source>
</evidence>
<evidence type="ECO:0000256" key="1">
    <source>
        <dbReference type="ARBA" id="ARBA00001946"/>
    </source>
</evidence>
<comment type="cofactor">
    <cofactor evidence="1">
        <name>Mg(2+)</name>
        <dbReference type="ChEBI" id="CHEBI:18420"/>
    </cofactor>
</comment>
<keyword evidence="9" id="KW-0832">Ubl conjugation</keyword>
<keyword evidence="4" id="KW-0479">Metal-binding</keyword>
<dbReference type="CDD" id="cd14080">
    <property type="entry name" value="STKc_TSSK-like"/>
    <property type="match status" value="2"/>
</dbReference>
<keyword evidence="10" id="KW-0744">Spermatogenesis</keyword>
<dbReference type="FunFam" id="1.10.510.10:FF:000658">
    <property type="entry name" value="Protein CBG12184"/>
    <property type="match status" value="2"/>
</dbReference>
<evidence type="ECO:0000256" key="11">
    <source>
        <dbReference type="PROSITE-ProRule" id="PRU10141"/>
    </source>
</evidence>
<dbReference type="GO" id="GO:0005524">
    <property type="term" value="F:ATP binding"/>
    <property type="evidence" value="ECO:0007669"/>
    <property type="project" value="UniProtKB-UniRule"/>
</dbReference>
<dbReference type="InterPro" id="IPR017441">
    <property type="entry name" value="Protein_kinase_ATP_BS"/>
</dbReference>
<protein>
    <submittedName>
        <fullName evidence="13">Jg11220 protein</fullName>
    </submittedName>
</protein>
<keyword evidence="14" id="KW-1185">Reference proteome</keyword>
<proteinExistence type="predicted"/>
<evidence type="ECO:0000256" key="2">
    <source>
        <dbReference type="ARBA" id="ARBA00022473"/>
    </source>
</evidence>
<evidence type="ECO:0000256" key="7">
    <source>
        <dbReference type="ARBA" id="ARBA00022840"/>
    </source>
</evidence>
<dbReference type="InterPro" id="IPR000719">
    <property type="entry name" value="Prot_kinase_dom"/>
</dbReference>
<keyword evidence="3" id="KW-0597">Phosphoprotein</keyword>
<dbReference type="PROSITE" id="PS00108">
    <property type="entry name" value="PROTEIN_KINASE_ST"/>
    <property type="match status" value="2"/>
</dbReference>
<feature type="domain" description="Protein kinase" evidence="12">
    <location>
        <begin position="355"/>
        <end position="620"/>
    </location>
</feature>
<gene>
    <name evidence="13" type="primary">jg11220</name>
    <name evidence="13" type="ORF">PAEG_LOCUS14551</name>
</gene>
<dbReference type="PROSITE" id="PS00107">
    <property type="entry name" value="PROTEIN_KINASE_ATP"/>
    <property type="match status" value="1"/>
</dbReference>
<feature type="domain" description="Protein kinase" evidence="12">
    <location>
        <begin position="19"/>
        <end position="282"/>
    </location>
</feature>
<dbReference type="GO" id="GO:0030154">
    <property type="term" value="P:cell differentiation"/>
    <property type="evidence" value="ECO:0007669"/>
    <property type="project" value="UniProtKB-KW"/>
</dbReference>
<keyword evidence="5 11" id="KW-0547">Nucleotide-binding</keyword>
<dbReference type="GO" id="GO:0007283">
    <property type="term" value="P:spermatogenesis"/>
    <property type="evidence" value="ECO:0007669"/>
    <property type="project" value="UniProtKB-KW"/>
</dbReference>
<dbReference type="SUPFAM" id="SSF56112">
    <property type="entry name" value="Protein kinase-like (PK-like)"/>
    <property type="match status" value="2"/>
</dbReference>
<evidence type="ECO:0000256" key="5">
    <source>
        <dbReference type="ARBA" id="ARBA00022741"/>
    </source>
</evidence>
<evidence type="ECO:0000259" key="12">
    <source>
        <dbReference type="PROSITE" id="PS50011"/>
    </source>
</evidence>
<dbReference type="Gene3D" id="1.10.510.10">
    <property type="entry name" value="Transferase(Phosphotransferase) domain 1"/>
    <property type="match status" value="2"/>
</dbReference>
<dbReference type="AlphaFoldDB" id="A0A8S4RM71"/>
<keyword evidence="7 11" id="KW-0067">ATP-binding</keyword>
<accession>A0A8S4RM71</accession>
<evidence type="ECO:0000256" key="6">
    <source>
        <dbReference type="ARBA" id="ARBA00022782"/>
    </source>
</evidence>
<evidence type="ECO:0000313" key="14">
    <source>
        <dbReference type="Proteomes" id="UP000838756"/>
    </source>
</evidence>
<evidence type="ECO:0000256" key="4">
    <source>
        <dbReference type="ARBA" id="ARBA00022723"/>
    </source>
</evidence>
<dbReference type="PANTHER" id="PTHR24346">
    <property type="entry name" value="MAP/MICROTUBULE AFFINITY-REGULATING KINASE"/>
    <property type="match status" value="1"/>
</dbReference>
<dbReference type="GO" id="GO:0035556">
    <property type="term" value="P:intracellular signal transduction"/>
    <property type="evidence" value="ECO:0007669"/>
    <property type="project" value="TreeGrafter"/>
</dbReference>
<name>A0A8S4RM71_9NEOP</name>
<dbReference type="GO" id="GO:0005737">
    <property type="term" value="C:cytoplasm"/>
    <property type="evidence" value="ECO:0007669"/>
    <property type="project" value="TreeGrafter"/>
</dbReference>
<evidence type="ECO:0000313" key="13">
    <source>
        <dbReference type="EMBL" id="CAH2237250.1"/>
    </source>
</evidence>
<dbReference type="OrthoDB" id="541276at2759"/>